<protein>
    <submittedName>
        <fullName evidence="1">Uncharacterized protein</fullName>
    </submittedName>
</protein>
<keyword evidence="2" id="KW-1185">Reference proteome</keyword>
<dbReference type="EMBL" id="CM047943">
    <property type="protein sequence ID" value="KAI9900182.1"/>
    <property type="molecule type" value="Genomic_DNA"/>
</dbReference>
<accession>A0ACC0V1M7</accession>
<reference evidence="1" key="1">
    <citation type="submission" date="2022-10" db="EMBL/GenBank/DDBJ databases">
        <title>Complete Genome of Trichothecium roseum strain YXFP-22015, a Plant Pathogen Isolated from Citrus.</title>
        <authorList>
            <person name="Wang Y."/>
            <person name="Zhu L."/>
        </authorList>
    </citation>
    <scope>NUCLEOTIDE SEQUENCE</scope>
    <source>
        <strain evidence="1">YXFP-22015</strain>
    </source>
</reference>
<comment type="caution">
    <text evidence="1">The sequence shown here is derived from an EMBL/GenBank/DDBJ whole genome shotgun (WGS) entry which is preliminary data.</text>
</comment>
<evidence type="ECO:0000313" key="1">
    <source>
        <dbReference type="EMBL" id="KAI9900182.1"/>
    </source>
</evidence>
<proteinExistence type="predicted"/>
<dbReference type="Proteomes" id="UP001163324">
    <property type="component" value="Chromosome 4"/>
</dbReference>
<name>A0ACC0V1M7_9HYPO</name>
<sequence length="289" mass="29671">MTWRELNLVCVGVSVSLTVCAAISAIPLCLASDVFGRLPILLLSSGTSNTSSGITLRPPPFRQAVSLALRSLSSKPAIYLVPATTLASPLAGTEGATVLRLMPVRFSWSLQSSSLLLASQSAVTFAVLVVVLPAAAHVLGKAPSLSAASSSSAAAARDRILLRASVSFLALGPALMAMISSPALATGAIISAWGLGVPTLARALLITVLPGLEHVGSVFGILAVGEILGTLACDIISGALFDLGLRTWIGLPFIFAVVTSALILLTVWQVPGPNRSPEVDATLEETKDQ</sequence>
<gene>
    <name evidence="1" type="ORF">N3K66_004444</name>
</gene>
<organism evidence="1 2">
    <name type="scientific">Trichothecium roseum</name>
    <dbReference type="NCBI Taxonomy" id="47278"/>
    <lineage>
        <taxon>Eukaryota</taxon>
        <taxon>Fungi</taxon>
        <taxon>Dikarya</taxon>
        <taxon>Ascomycota</taxon>
        <taxon>Pezizomycotina</taxon>
        <taxon>Sordariomycetes</taxon>
        <taxon>Hypocreomycetidae</taxon>
        <taxon>Hypocreales</taxon>
        <taxon>Hypocreales incertae sedis</taxon>
        <taxon>Trichothecium</taxon>
    </lineage>
</organism>
<evidence type="ECO:0000313" key="2">
    <source>
        <dbReference type="Proteomes" id="UP001163324"/>
    </source>
</evidence>